<dbReference type="AlphaFoldDB" id="A0A9Q4H7A5"/>
<dbReference type="InterPro" id="IPR054722">
    <property type="entry name" value="PolX-like_BBD"/>
</dbReference>
<dbReference type="RefSeq" id="WP_267991908.1">
    <property type="nucleotide sequence ID" value="NZ_JAPQFC010000269.1"/>
</dbReference>
<dbReference type="EMBL" id="JAPQFC010000269">
    <property type="protein sequence ID" value="MCY6524805.1"/>
    <property type="molecule type" value="Genomic_DNA"/>
</dbReference>
<dbReference type="Gene3D" id="4.10.60.10">
    <property type="entry name" value="Zinc finger, CCHC-type"/>
    <property type="match status" value="1"/>
</dbReference>
<accession>A0A9Q4H7A5</accession>
<evidence type="ECO:0000313" key="2">
    <source>
        <dbReference type="EMBL" id="MCY6524805.1"/>
    </source>
</evidence>
<sequence length="191" mass="21832">MDDNRSYNHLAGRFDNRRSFFKGQCFSCHNFGHKAAQCVAYKTIMTREAQKQRNMTGITKRTYNNFSAFENEVECSICNNFGHEDSECRSRFQEKKEQATSTKTWRIKEPQTERCGIAFYAEGQENLWYIDSGCSKHMTGDKEKLESYSALEKGKKVSFGNDTPATIKGKGIAQLKEKVKAGNVLYVDGLK</sequence>
<evidence type="ECO:0000313" key="3">
    <source>
        <dbReference type="Proteomes" id="UP001077788"/>
    </source>
</evidence>
<feature type="non-terminal residue" evidence="2">
    <location>
        <position position="191"/>
    </location>
</feature>
<feature type="domain" description="CCHC-type" evidence="1">
    <location>
        <begin position="24"/>
        <end position="40"/>
    </location>
</feature>
<dbReference type="SMART" id="SM00343">
    <property type="entry name" value="ZnF_C2HC"/>
    <property type="match status" value="2"/>
</dbReference>
<gene>
    <name evidence="2" type="ORF">OYG11_11390</name>
</gene>
<evidence type="ECO:0000259" key="1">
    <source>
        <dbReference type="SMART" id="SM00343"/>
    </source>
</evidence>
<dbReference type="InterPro" id="IPR001878">
    <property type="entry name" value="Znf_CCHC"/>
</dbReference>
<name>A0A9Q4H7A5_ACTPL</name>
<protein>
    <recommendedName>
        <fullName evidence="1">CCHC-type domain-containing protein</fullName>
    </recommendedName>
</protein>
<reference evidence="2" key="1">
    <citation type="journal article" date="2021" name="Vet Sci">
        <title>O-Serogroups and Pathovirotypes of Escherichia coli Isolated from Post-Weaning Piglets Showing Diarrhoea and/or Oedema in South Korea.</title>
        <authorList>
            <person name="Byun J.W."/>
            <person name="Moon B.Y."/>
            <person name="Do K.H."/>
            <person name="Lee K."/>
            <person name="Lee H.Y."/>
            <person name="Kim W.I."/>
            <person name="So B."/>
            <person name="Lee W.K."/>
        </authorList>
    </citation>
    <scope>NUCLEOTIDE SEQUENCE</scope>
    <source>
        <strain evidence="2">84/14</strain>
    </source>
</reference>
<dbReference type="GO" id="GO:0003676">
    <property type="term" value="F:nucleic acid binding"/>
    <property type="evidence" value="ECO:0007669"/>
    <property type="project" value="InterPro"/>
</dbReference>
<dbReference type="Proteomes" id="UP001077788">
    <property type="component" value="Unassembled WGS sequence"/>
</dbReference>
<reference evidence="2" key="2">
    <citation type="submission" date="2022-12" db="EMBL/GenBank/DDBJ databases">
        <authorList>
            <person name="Kardos G."/>
            <person name="Sarkozi R."/>
            <person name="Laczko L."/>
            <person name="Marton S."/>
            <person name="Makrai L."/>
            <person name="Banyai K."/>
            <person name="Fodor L."/>
        </authorList>
    </citation>
    <scope>NUCLEOTIDE SEQUENCE</scope>
    <source>
        <strain evidence="2">84/14</strain>
    </source>
</reference>
<dbReference type="Pfam" id="PF22936">
    <property type="entry name" value="Pol_BBD"/>
    <property type="match status" value="1"/>
</dbReference>
<comment type="caution">
    <text evidence="2">The sequence shown here is derived from an EMBL/GenBank/DDBJ whole genome shotgun (WGS) entry which is preliminary data.</text>
</comment>
<dbReference type="GO" id="GO:0008270">
    <property type="term" value="F:zinc ion binding"/>
    <property type="evidence" value="ECO:0007669"/>
    <property type="project" value="InterPro"/>
</dbReference>
<organism evidence="2 3">
    <name type="scientific">Actinobacillus pleuropneumoniae</name>
    <name type="common">Haemophilus pleuropneumoniae</name>
    <dbReference type="NCBI Taxonomy" id="715"/>
    <lineage>
        <taxon>Bacteria</taxon>
        <taxon>Pseudomonadati</taxon>
        <taxon>Pseudomonadota</taxon>
        <taxon>Gammaproteobacteria</taxon>
        <taxon>Pasteurellales</taxon>
        <taxon>Pasteurellaceae</taxon>
        <taxon>Actinobacillus</taxon>
    </lineage>
</organism>
<proteinExistence type="predicted"/>
<feature type="domain" description="CCHC-type" evidence="1">
    <location>
        <begin position="74"/>
        <end position="90"/>
    </location>
</feature>